<dbReference type="Pfam" id="PF00984">
    <property type="entry name" value="UDPG_MGDP_dh"/>
    <property type="match status" value="1"/>
</dbReference>
<dbReference type="InterPro" id="IPR001732">
    <property type="entry name" value="UDP-Glc/GDP-Man_DH_N"/>
</dbReference>
<dbReference type="InterPro" id="IPR028359">
    <property type="entry name" value="UDP_ManNAc/GlcNAc_DH"/>
</dbReference>
<dbReference type="GO" id="GO:0051287">
    <property type="term" value="F:NAD binding"/>
    <property type="evidence" value="ECO:0007669"/>
    <property type="project" value="InterPro"/>
</dbReference>
<evidence type="ECO:0000256" key="3">
    <source>
        <dbReference type="ARBA" id="ARBA00023027"/>
    </source>
</evidence>
<comment type="caution">
    <text evidence="6">The sequence shown here is derived from an EMBL/GenBank/DDBJ whole genome shotgun (WGS) entry which is preliminary data.</text>
</comment>
<dbReference type="PANTHER" id="PTHR43491">
    <property type="entry name" value="UDP-N-ACETYL-D-MANNOSAMINE DEHYDROGENASE"/>
    <property type="match status" value="1"/>
</dbReference>
<keyword evidence="2" id="KW-0560">Oxidoreductase</keyword>
<evidence type="ECO:0000313" key="6">
    <source>
        <dbReference type="EMBL" id="OGD64556.1"/>
    </source>
</evidence>
<dbReference type="SUPFAM" id="SSF48179">
    <property type="entry name" value="6-phosphogluconate dehydrogenase C-terminal domain-like"/>
    <property type="match status" value="1"/>
</dbReference>
<comment type="similarity">
    <text evidence="1 4">Belongs to the UDP-glucose/GDP-mannose dehydrogenase family.</text>
</comment>
<dbReference type="Pfam" id="PF03721">
    <property type="entry name" value="UDPG_MGDP_dh_N"/>
    <property type="match status" value="1"/>
</dbReference>
<protein>
    <recommendedName>
        <fullName evidence="5">UDP-glucose/GDP-mannose dehydrogenase C-terminal domain-containing protein</fullName>
    </recommendedName>
</protein>
<sequence length="431" mass="47116">MSQTKPVLAVVGLGYVGLPLAVEFGKVGYHVIGYDKSERKIAELGKGIESMGEVDIEEVEAAKLDLTSNAKRINEADIVIVAVPTPVDSANIPDLSILHFASADVGKNMKKGAIVTFESTVYPGATEDECVPILEKESGLKYNRDFTVGYSPERVNPGDKEHTIPKIVKVVSGSTPETLDTLSELYGSIVTAGIHRAPNIKTAETSKVIENCQRDINIALMNELSLICEKMGIKTLDVIDAATTKWNIVRYTPGLVGGHCIGVDPYYLVHKAAQLGIHTQVLTAGRRINDSMAAHVAQATVESLIDAEKQIKGAKVLVMGLTFKENCTDARNSKIADTIRELQRLKVKIYGYDPVVNKDDLHDYSEFPFYAELPEGAKFDAVILSVGHDEFKKFDQTEMKKLFGDDKPVVIDVKSFFPADIVGKNGVYWSL</sequence>
<dbReference type="STRING" id="1797471.A3A71_00675"/>
<reference evidence="6 7" key="1">
    <citation type="journal article" date="2016" name="Nat. Commun.">
        <title>Thousands of microbial genomes shed light on interconnected biogeochemical processes in an aquifer system.</title>
        <authorList>
            <person name="Anantharaman K."/>
            <person name="Brown C.T."/>
            <person name="Hug L.A."/>
            <person name="Sharon I."/>
            <person name="Castelle C.J."/>
            <person name="Probst A.J."/>
            <person name="Thomas B.C."/>
            <person name="Singh A."/>
            <person name="Wilkins M.J."/>
            <person name="Karaoz U."/>
            <person name="Brodie E.L."/>
            <person name="Williams K.H."/>
            <person name="Hubbard S.S."/>
            <person name="Banfield J.F."/>
        </authorList>
    </citation>
    <scope>NUCLEOTIDE SEQUENCE [LARGE SCALE GENOMIC DNA]</scope>
</reference>
<name>A0A1F5EBB1_9BACT</name>
<dbReference type="PIRSF" id="PIRSF500136">
    <property type="entry name" value="UDP_ManNAc_DH"/>
    <property type="match status" value="1"/>
</dbReference>
<dbReference type="InterPro" id="IPR036291">
    <property type="entry name" value="NAD(P)-bd_dom_sf"/>
</dbReference>
<feature type="domain" description="UDP-glucose/GDP-mannose dehydrogenase C-terminal" evidence="5">
    <location>
        <begin position="317"/>
        <end position="419"/>
    </location>
</feature>
<dbReference type="AlphaFoldDB" id="A0A1F5EBB1"/>
<dbReference type="EMBL" id="MEZX01000002">
    <property type="protein sequence ID" value="OGD64556.1"/>
    <property type="molecule type" value="Genomic_DNA"/>
</dbReference>
<dbReference type="SUPFAM" id="SSF51735">
    <property type="entry name" value="NAD(P)-binding Rossmann-fold domains"/>
    <property type="match status" value="1"/>
</dbReference>
<dbReference type="Pfam" id="PF03720">
    <property type="entry name" value="UDPG_MGDP_dh_C"/>
    <property type="match status" value="1"/>
</dbReference>
<evidence type="ECO:0000259" key="5">
    <source>
        <dbReference type="SMART" id="SM00984"/>
    </source>
</evidence>
<evidence type="ECO:0000256" key="1">
    <source>
        <dbReference type="ARBA" id="ARBA00006601"/>
    </source>
</evidence>
<evidence type="ECO:0000256" key="2">
    <source>
        <dbReference type="ARBA" id="ARBA00023002"/>
    </source>
</evidence>
<dbReference type="InterPro" id="IPR017476">
    <property type="entry name" value="UDP-Glc/GDP-Man"/>
</dbReference>
<dbReference type="PANTHER" id="PTHR43491:SF2">
    <property type="entry name" value="UDP-N-ACETYL-D-MANNOSAMINE DEHYDROGENASE"/>
    <property type="match status" value="1"/>
</dbReference>
<keyword evidence="3" id="KW-0520">NAD</keyword>
<evidence type="ECO:0000313" key="7">
    <source>
        <dbReference type="Proteomes" id="UP000177481"/>
    </source>
</evidence>
<dbReference type="Gene3D" id="3.40.50.720">
    <property type="entry name" value="NAD(P)-binding Rossmann-like Domain"/>
    <property type="match status" value="2"/>
</dbReference>
<dbReference type="SUPFAM" id="SSF52413">
    <property type="entry name" value="UDP-glucose/GDP-mannose dehydrogenase C-terminal domain"/>
    <property type="match status" value="1"/>
</dbReference>
<dbReference type="GO" id="GO:0000271">
    <property type="term" value="P:polysaccharide biosynthetic process"/>
    <property type="evidence" value="ECO:0007669"/>
    <property type="project" value="InterPro"/>
</dbReference>
<accession>A0A1F5EBB1</accession>
<dbReference type="PIRSF" id="PIRSF000124">
    <property type="entry name" value="UDPglc_GDPman_dh"/>
    <property type="match status" value="1"/>
</dbReference>
<dbReference type="InterPro" id="IPR008927">
    <property type="entry name" value="6-PGluconate_DH-like_C_sf"/>
</dbReference>
<dbReference type="Proteomes" id="UP000177481">
    <property type="component" value="Unassembled WGS sequence"/>
</dbReference>
<gene>
    <name evidence="6" type="ORF">A3A71_00675</name>
</gene>
<dbReference type="GO" id="GO:0016616">
    <property type="term" value="F:oxidoreductase activity, acting on the CH-OH group of donors, NAD or NADP as acceptor"/>
    <property type="evidence" value="ECO:0007669"/>
    <property type="project" value="InterPro"/>
</dbReference>
<dbReference type="InterPro" id="IPR014027">
    <property type="entry name" value="UDP-Glc/GDP-Man_DH_C"/>
</dbReference>
<dbReference type="InterPro" id="IPR036220">
    <property type="entry name" value="UDP-Glc/GDP-Man_DH_C_sf"/>
</dbReference>
<proteinExistence type="inferred from homology"/>
<dbReference type="NCBIfam" id="TIGR03026">
    <property type="entry name" value="NDP-sugDHase"/>
    <property type="match status" value="1"/>
</dbReference>
<dbReference type="InterPro" id="IPR014026">
    <property type="entry name" value="UDP-Glc/GDP-Man_DH_dimer"/>
</dbReference>
<dbReference type="SMART" id="SM00984">
    <property type="entry name" value="UDPG_MGDP_dh_C"/>
    <property type="match status" value="1"/>
</dbReference>
<evidence type="ECO:0000256" key="4">
    <source>
        <dbReference type="PIRNR" id="PIRNR000124"/>
    </source>
</evidence>
<dbReference type="GO" id="GO:0016628">
    <property type="term" value="F:oxidoreductase activity, acting on the CH-CH group of donors, NAD or NADP as acceptor"/>
    <property type="evidence" value="ECO:0007669"/>
    <property type="project" value="InterPro"/>
</dbReference>
<organism evidence="6 7">
    <name type="scientific">Candidatus Berkelbacteria bacterium RIFCSPLOWO2_01_FULL_50_28</name>
    <dbReference type="NCBI Taxonomy" id="1797471"/>
    <lineage>
        <taxon>Bacteria</taxon>
        <taxon>Candidatus Berkelbacteria</taxon>
    </lineage>
</organism>